<evidence type="ECO:0000256" key="16">
    <source>
        <dbReference type="ARBA" id="ARBA00023136"/>
    </source>
</evidence>
<evidence type="ECO:0000313" key="23">
    <source>
        <dbReference type="EMBL" id="VVA36143.1"/>
    </source>
</evidence>
<dbReference type="Proteomes" id="UP000327085">
    <property type="component" value="Chromosome 6"/>
</dbReference>
<keyword evidence="17" id="KW-0675">Receptor</keyword>
<evidence type="ECO:0000256" key="10">
    <source>
        <dbReference type="ARBA" id="ARBA00022729"/>
    </source>
</evidence>
<dbReference type="EMBL" id="CABIKO010000432">
    <property type="protein sequence ID" value="VVA36143.1"/>
    <property type="molecule type" value="Genomic_DNA"/>
</dbReference>
<dbReference type="GO" id="GO:0004674">
    <property type="term" value="F:protein serine/threonine kinase activity"/>
    <property type="evidence" value="ECO:0007669"/>
    <property type="project" value="UniProtKB-KW"/>
</dbReference>
<comment type="catalytic activity">
    <reaction evidence="20">
        <text>L-seryl-[protein] + ATP = O-phospho-L-seryl-[protein] + ADP + H(+)</text>
        <dbReference type="Rhea" id="RHEA:17989"/>
        <dbReference type="Rhea" id="RHEA-COMP:9863"/>
        <dbReference type="Rhea" id="RHEA-COMP:11604"/>
        <dbReference type="ChEBI" id="CHEBI:15378"/>
        <dbReference type="ChEBI" id="CHEBI:29999"/>
        <dbReference type="ChEBI" id="CHEBI:30616"/>
        <dbReference type="ChEBI" id="CHEBI:83421"/>
        <dbReference type="ChEBI" id="CHEBI:456216"/>
        <dbReference type="EC" id="2.7.11.1"/>
    </reaction>
</comment>
<dbReference type="Gene3D" id="2.60.120.430">
    <property type="entry name" value="Galactose-binding lectin"/>
    <property type="match status" value="1"/>
</dbReference>
<keyword evidence="15" id="KW-1133">Transmembrane helix</keyword>
<dbReference type="PROSITE" id="PS50011">
    <property type="entry name" value="PROTEIN_KINASE_DOM"/>
    <property type="match status" value="1"/>
</dbReference>
<reference evidence="24" key="1">
    <citation type="journal article" date="2020" name="Plant J.">
        <title>Transposons played a major role in the diversification between the closely related almond and peach genomes: results from the almond genome sequence.</title>
        <authorList>
            <person name="Alioto T."/>
            <person name="Alexiou K.G."/>
            <person name="Bardil A."/>
            <person name="Barteri F."/>
            <person name="Castanera R."/>
            <person name="Cruz F."/>
            <person name="Dhingra A."/>
            <person name="Duval H."/>
            <person name="Fernandez I Marti A."/>
            <person name="Frias L."/>
            <person name="Galan B."/>
            <person name="Garcia J.L."/>
            <person name="Howad W."/>
            <person name="Gomez-Garrido J."/>
            <person name="Gut M."/>
            <person name="Julca I."/>
            <person name="Morata J."/>
            <person name="Puigdomenech P."/>
            <person name="Ribeca P."/>
            <person name="Rubio Cabetas M.J."/>
            <person name="Vlasova A."/>
            <person name="Wirthensohn M."/>
            <person name="Garcia-Mas J."/>
            <person name="Gabaldon T."/>
            <person name="Casacuberta J.M."/>
            <person name="Arus P."/>
        </authorList>
    </citation>
    <scope>NUCLEOTIDE SEQUENCE [LARGE SCALE GENOMIC DNA]</scope>
    <source>
        <strain evidence="24">cv. Texas</strain>
    </source>
</reference>
<evidence type="ECO:0000256" key="21">
    <source>
        <dbReference type="SAM" id="SignalP"/>
    </source>
</evidence>
<dbReference type="InterPro" id="IPR003591">
    <property type="entry name" value="Leu-rich_rpt_typical-subtyp"/>
</dbReference>
<feature type="signal peptide" evidence="21">
    <location>
        <begin position="1"/>
        <end position="29"/>
    </location>
</feature>
<dbReference type="InterPro" id="IPR051824">
    <property type="entry name" value="LRR_Rcpt-Like_S/T_Kinase"/>
</dbReference>
<keyword evidence="8" id="KW-0808">Transferase</keyword>
<dbReference type="Gene3D" id="1.10.510.10">
    <property type="entry name" value="Transferase(Phosphotransferase) domain 1"/>
    <property type="match status" value="1"/>
</dbReference>
<keyword evidence="7" id="KW-0433">Leucine-rich repeat</keyword>
<dbReference type="SMART" id="SM00365">
    <property type="entry name" value="LRR_SD22"/>
    <property type="match status" value="2"/>
</dbReference>
<evidence type="ECO:0000256" key="9">
    <source>
        <dbReference type="ARBA" id="ARBA00022692"/>
    </source>
</evidence>
<evidence type="ECO:0000256" key="11">
    <source>
        <dbReference type="ARBA" id="ARBA00022737"/>
    </source>
</evidence>
<dbReference type="PROSITE" id="PS51450">
    <property type="entry name" value="LRR"/>
    <property type="match status" value="1"/>
</dbReference>
<name>A0A5E4G8Z8_PRUDU</name>
<dbReference type="PANTHER" id="PTHR48006">
    <property type="entry name" value="LEUCINE-RICH REPEAT-CONTAINING PROTEIN DDB_G0281931-RELATED"/>
    <property type="match status" value="1"/>
</dbReference>
<gene>
    <name evidence="23" type="ORF">ALMOND_2B014580</name>
</gene>
<organism evidence="23 24">
    <name type="scientific">Prunus dulcis</name>
    <name type="common">Almond</name>
    <name type="synonym">Amygdalus dulcis</name>
    <dbReference type="NCBI Taxonomy" id="3755"/>
    <lineage>
        <taxon>Eukaryota</taxon>
        <taxon>Viridiplantae</taxon>
        <taxon>Streptophyta</taxon>
        <taxon>Embryophyta</taxon>
        <taxon>Tracheophyta</taxon>
        <taxon>Spermatophyta</taxon>
        <taxon>Magnoliopsida</taxon>
        <taxon>eudicotyledons</taxon>
        <taxon>Gunneridae</taxon>
        <taxon>Pentapetalae</taxon>
        <taxon>rosids</taxon>
        <taxon>fabids</taxon>
        <taxon>Rosales</taxon>
        <taxon>Rosaceae</taxon>
        <taxon>Amygdaloideae</taxon>
        <taxon>Amygdaleae</taxon>
        <taxon>Prunus</taxon>
    </lineage>
</organism>
<dbReference type="InterPro" id="IPR008271">
    <property type="entry name" value="Ser/Thr_kinase_AS"/>
</dbReference>
<dbReference type="InterPro" id="IPR011009">
    <property type="entry name" value="Kinase-like_dom_sf"/>
</dbReference>
<feature type="domain" description="Protein kinase" evidence="22">
    <location>
        <begin position="348"/>
        <end position="594"/>
    </location>
</feature>
<dbReference type="SUPFAM" id="SSF56112">
    <property type="entry name" value="Protein kinase-like (PK-like)"/>
    <property type="match status" value="1"/>
</dbReference>
<dbReference type="InterPro" id="IPR001611">
    <property type="entry name" value="Leu-rich_rpt"/>
</dbReference>
<evidence type="ECO:0000256" key="6">
    <source>
        <dbReference type="ARBA" id="ARBA00022553"/>
    </source>
</evidence>
<dbReference type="InterPro" id="IPR032675">
    <property type="entry name" value="LRR_dom_sf"/>
</dbReference>
<evidence type="ECO:0000256" key="1">
    <source>
        <dbReference type="ARBA" id="ARBA00004236"/>
    </source>
</evidence>
<protein>
    <recommendedName>
        <fullName evidence="3">non-specific serine/threonine protein kinase</fullName>
        <ecNumber evidence="3">2.7.11.1</ecNumber>
    </recommendedName>
</protein>
<dbReference type="InterPro" id="IPR055414">
    <property type="entry name" value="LRR_R13L4/SHOC2-like"/>
</dbReference>
<dbReference type="Pfam" id="PF13855">
    <property type="entry name" value="LRR_8"/>
    <property type="match status" value="1"/>
</dbReference>
<dbReference type="Gramene" id="VVA36143">
    <property type="protein sequence ID" value="VVA36143"/>
    <property type="gene ID" value="Prudul26B014580"/>
</dbReference>
<keyword evidence="14" id="KW-0067">ATP-binding</keyword>
<evidence type="ECO:0000256" key="2">
    <source>
        <dbReference type="ARBA" id="ARBA00004479"/>
    </source>
</evidence>
<evidence type="ECO:0000256" key="15">
    <source>
        <dbReference type="ARBA" id="ARBA00022989"/>
    </source>
</evidence>
<accession>A0A5E4G8Z8</accession>
<dbReference type="Gene3D" id="3.80.10.10">
    <property type="entry name" value="Ribonuclease Inhibitor"/>
    <property type="match status" value="2"/>
</dbReference>
<evidence type="ECO:0000256" key="5">
    <source>
        <dbReference type="ARBA" id="ARBA00022527"/>
    </source>
</evidence>
<keyword evidence="6" id="KW-0597">Phosphoprotein</keyword>
<evidence type="ECO:0000256" key="18">
    <source>
        <dbReference type="ARBA" id="ARBA00023180"/>
    </source>
</evidence>
<dbReference type="Pfam" id="PF23598">
    <property type="entry name" value="LRR_14"/>
    <property type="match status" value="1"/>
</dbReference>
<dbReference type="PRINTS" id="PR00019">
    <property type="entry name" value="LEURICHRPT"/>
</dbReference>
<keyword evidence="5" id="KW-0723">Serine/threonine-protein kinase</keyword>
<evidence type="ECO:0000256" key="7">
    <source>
        <dbReference type="ARBA" id="ARBA00022614"/>
    </source>
</evidence>
<sequence>MVETRPGLLAEFMLLSFLLWQFGFRHGSSDTTTELDPKPSNDLCCSSLTGAALTGFIPKEVGKLKHLETLDLSGNQLTGSIPDTLWNLSSLKELSLYYNNLSDLIPCQLGNITALQTLSAASNDLTGEFSDFSNLTQMRILSIFGNNFAGSIPAEVFNFSSLQYLKISDVANSGFQLPRSANLSNIETLILRNCSITGEIPEYIGKMSNLKYLDLSFNNLTGRIPKSMSGLNLIQYLSLAKNELNDTIPAWVGAVKSTLDLSYNNFSEVSLPDDKRDNLNLFACCSSSSSTDPDQLFLKTGSHSVRIHKKTIVKLVADHSLFINCGGEGLTVGDKYYEAHNSTSLYYISPSKTWGYSLSGQFLSPESNSSNFIQTQSCGIRVPESDLYLNARIAPVFLSYYACLHKGRYNVTLHSAEIVFREKESYSILKRGAFDVNDSVLEISFYGAGKGRSKSRLKFNWENRFNICLGIARGLDHLHEHPRLKMVHRDIKAENILLDGALNAKISDFGMASLYTEEEQLMIIKVWKHQSNWHQSNVAMAHGECTKADSSTSTDVSARASTSTKLIKGIEETEIHYAEPDLEILEETQTSFSG</sequence>
<dbReference type="InParanoid" id="A0A5E4G8Z8"/>
<keyword evidence="12" id="KW-0547">Nucleotide-binding</keyword>
<dbReference type="InterPro" id="IPR021720">
    <property type="entry name" value="Malectin_dom"/>
</dbReference>
<dbReference type="PANTHER" id="PTHR48006:SF48">
    <property type="entry name" value="PROTEIN KINASE DOMAIN-CONTAINING PROTEIN"/>
    <property type="match status" value="1"/>
</dbReference>
<dbReference type="SUPFAM" id="SSF52058">
    <property type="entry name" value="L domain-like"/>
    <property type="match status" value="1"/>
</dbReference>
<dbReference type="PROSITE" id="PS00108">
    <property type="entry name" value="PROTEIN_KINASE_ST"/>
    <property type="match status" value="1"/>
</dbReference>
<evidence type="ECO:0000256" key="4">
    <source>
        <dbReference type="ARBA" id="ARBA00022475"/>
    </source>
</evidence>
<dbReference type="GO" id="GO:0005886">
    <property type="term" value="C:plasma membrane"/>
    <property type="evidence" value="ECO:0007669"/>
    <property type="project" value="UniProtKB-SubCell"/>
</dbReference>
<evidence type="ECO:0000256" key="8">
    <source>
        <dbReference type="ARBA" id="ARBA00022679"/>
    </source>
</evidence>
<keyword evidence="10 21" id="KW-0732">Signal</keyword>
<evidence type="ECO:0000256" key="14">
    <source>
        <dbReference type="ARBA" id="ARBA00022840"/>
    </source>
</evidence>
<evidence type="ECO:0000256" key="20">
    <source>
        <dbReference type="ARBA" id="ARBA00048679"/>
    </source>
</evidence>
<keyword evidence="4" id="KW-1003">Cell membrane</keyword>
<dbReference type="GO" id="GO:0005524">
    <property type="term" value="F:ATP binding"/>
    <property type="evidence" value="ECO:0007669"/>
    <property type="project" value="UniProtKB-KW"/>
</dbReference>
<dbReference type="InterPro" id="IPR000719">
    <property type="entry name" value="Prot_kinase_dom"/>
</dbReference>
<keyword evidence="16" id="KW-0472">Membrane</keyword>
<dbReference type="FunFam" id="1.10.510.10:FF:001023">
    <property type="entry name" value="Os07g0541700 protein"/>
    <property type="match status" value="1"/>
</dbReference>
<evidence type="ECO:0000259" key="22">
    <source>
        <dbReference type="PROSITE" id="PS50011"/>
    </source>
</evidence>
<dbReference type="EC" id="2.7.11.1" evidence="3"/>
<dbReference type="FunFam" id="3.80.10.10:FF:000041">
    <property type="entry name" value="LRR receptor-like serine/threonine-protein kinase ERECTA"/>
    <property type="match status" value="1"/>
</dbReference>
<evidence type="ECO:0000256" key="13">
    <source>
        <dbReference type="ARBA" id="ARBA00022777"/>
    </source>
</evidence>
<evidence type="ECO:0000313" key="24">
    <source>
        <dbReference type="Proteomes" id="UP000327085"/>
    </source>
</evidence>
<dbReference type="FunFam" id="3.80.10.10:FF:000383">
    <property type="entry name" value="Leucine-rich repeat receptor protein kinase EMS1"/>
    <property type="match status" value="1"/>
</dbReference>
<evidence type="ECO:0000256" key="19">
    <source>
        <dbReference type="ARBA" id="ARBA00047899"/>
    </source>
</evidence>
<evidence type="ECO:0000256" key="3">
    <source>
        <dbReference type="ARBA" id="ARBA00012513"/>
    </source>
</evidence>
<keyword evidence="9" id="KW-0812">Transmembrane</keyword>
<evidence type="ECO:0000256" key="12">
    <source>
        <dbReference type="ARBA" id="ARBA00022741"/>
    </source>
</evidence>
<keyword evidence="18" id="KW-0325">Glycoprotein</keyword>
<proteinExistence type="predicted"/>
<evidence type="ECO:0000256" key="17">
    <source>
        <dbReference type="ARBA" id="ARBA00023170"/>
    </source>
</evidence>
<keyword evidence="11" id="KW-0677">Repeat</keyword>
<comment type="catalytic activity">
    <reaction evidence="19">
        <text>L-threonyl-[protein] + ATP = O-phospho-L-threonyl-[protein] + ADP + H(+)</text>
        <dbReference type="Rhea" id="RHEA:46608"/>
        <dbReference type="Rhea" id="RHEA-COMP:11060"/>
        <dbReference type="Rhea" id="RHEA-COMP:11605"/>
        <dbReference type="ChEBI" id="CHEBI:15378"/>
        <dbReference type="ChEBI" id="CHEBI:30013"/>
        <dbReference type="ChEBI" id="CHEBI:30616"/>
        <dbReference type="ChEBI" id="CHEBI:61977"/>
        <dbReference type="ChEBI" id="CHEBI:456216"/>
        <dbReference type="EC" id="2.7.11.1"/>
    </reaction>
</comment>
<dbReference type="Pfam" id="PF11721">
    <property type="entry name" value="Malectin"/>
    <property type="match status" value="1"/>
</dbReference>
<comment type="subcellular location">
    <subcellularLocation>
        <location evidence="1">Cell membrane</location>
    </subcellularLocation>
    <subcellularLocation>
        <location evidence="2">Membrane</location>
        <topology evidence="2">Single-pass type I membrane protein</topology>
    </subcellularLocation>
</comment>
<dbReference type="AlphaFoldDB" id="A0A5E4G8Z8"/>
<feature type="chain" id="PRO_5022995859" description="non-specific serine/threonine protein kinase" evidence="21">
    <location>
        <begin position="30"/>
        <end position="594"/>
    </location>
</feature>
<dbReference type="SMART" id="SM00369">
    <property type="entry name" value="LRR_TYP"/>
    <property type="match status" value="4"/>
</dbReference>
<dbReference type="Pfam" id="PF00069">
    <property type="entry name" value="Pkinase"/>
    <property type="match status" value="1"/>
</dbReference>
<keyword evidence="13" id="KW-0418">Kinase</keyword>